<accession>A0ABV5AHF2</accession>
<protein>
    <recommendedName>
        <fullName evidence="4">Ribbon-helix-helix protein CopG domain-containing protein</fullName>
    </recommendedName>
</protein>
<dbReference type="RefSeq" id="WP_275474168.1">
    <property type="nucleotide sequence ID" value="NZ_CP162940.1"/>
</dbReference>
<organism evidence="2 3">
    <name type="scientific">Alicyclobacillus fastidiosus</name>
    <dbReference type="NCBI Taxonomy" id="392011"/>
    <lineage>
        <taxon>Bacteria</taxon>
        <taxon>Bacillati</taxon>
        <taxon>Bacillota</taxon>
        <taxon>Bacilli</taxon>
        <taxon>Bacillales</taxon>
        <taxon>Alicyclobacillaceae</taxon>
        <taxon>Alicyclobacillus</taxon>
    </lineage>
</organism>
<dbReference type="EMBL" id="JBDXSU010000013">
    <property type="protein sequence ID" value="MFB5191692.1"/>
    <property type="molecule type" value="Genomic_DNA"/>
</dbReference>
<sequence>MDEEKRKRGRPPKKPSESRSKKISTYVSEEVSHALHKEAEARGMTISELVATLLETHVYGDKKDVQLAPVPRDAIYSVMRALADEGLILGANVSPKTESSAEFAPKTSRPTSMGTKAEEQRGDDSRLNVAPKR</sequence>
<reference evidence="2 3" key="1">
    <citation type="journal article" date="2024" name="Int. J. Mol. Sci.">
        <title>Exploration of Alicyclobacillus spp. Genome in Search of Antibiotic Resistance.</title>
        <authorList>
            <person name="Bucka-Kolendo J."/>
            <person name="Kiousi D.E."/>
            <person name="Dekowska A."/>
            <person name="Mikolajczuk-Szczyrba A."/>
            <person name="Karadedos D.M."/>
            <person name="Michael P."/>
            <person name="Galanis A."/>
            <person name="Sokolowska B."/>
        </authorList>
    </citation>
    <scope>NUCLEOTIDE SEQUENCE [LARGE SCALE GENOMIC DNA]</scope>
    <source>
        <strain evidence="2 3">KKP 3000</strain>
    </source>
</reference>
<proteinExistence type="predicted"/>
<feature type="compositionally biased region" description="Basic and acidic residues" evidence="1">
    <location>
        <begin position="116"/>
        <end position="126"/>
    </location>
</feature>
<name>A0ABV5AHF2_9BACL</name>
<keyword evidence="3" id="KW-1185">Reference proteome</keyword>
<feature type="region of interest" description="Disordered" evidence="1">
    <location>
        <begin position="1"/>
        <end position="25"/>
    </location>
</feature>
<feature type="region of interest" description="Disordered" evidence="1">
    <location>
        <begin position="94"/>
        <end position="133"/>
    </location>
</feature>
<evidence type="ECO:0000313" key="2">
    <source>
        <dbReference type="EMBL" id="MFB5191692.1"/>
    </source>
</evidence>
<evidence type="ECO:0000256" key="1">
    <source>
        <dbReference type="SAM" id="MobiDB-lite"/>
    </source>
</evidence>
<evidence type="ECO:0000313" key="3">
    <source>
        <dbReference type="Proteomes" id="UP001579974"/>
    </source>
</evidence>
<evidence type="ECO:0008006" key="4">
    <source>
        <dbReference type="Google" id="ProtNLM"/>
    </source>
</evidence>
<dbReference type="Proteomes" id="UP001579974">
    <property type="component" value="Unassembled WGS sequence"/>
</dbReference>
<comment type="caution">
    <text evidence="2">The sequence shown here is derived from an EMBL/GenBank/DDBJ whole genome shotgun (WGS) entry which is preliminary data.</text>
</comment>
<gene>
    <name evidence="2" type="ORF">KKP3000_000468</name>
</gene>